<dbReference type="RefSeq" id="WP_005996938.1">
    <property type="nucleotide sequence ID" value="NZ_AECZ01000052.1"/>
</dbReference>
<dbReference type="eggNOG" id="ENOG502Z8MY">
    <property type="taxonomic scope" value="Bacteria"/>
</dbReference>
<reference evidence="2 3" key="1">
    <citation type="submission" date="2010-08" db="EMBL/GenBank/DDBJ databases">
        <title>The draft genome of Desulfovibrio fructosovorans JJ.</title>
        <authorList>
            <consortium name="US DOE Joint Genome Institute (JGI-PGF)"/>
            <person name="Lucas S."/>
            <person name="Copeland A."/>
            <person name="Lapidus A."/>
            <person name="Cheng J.-F."/>
            <person name="Bruce D."/>
            <person name="Goodwin L."/>
            <person name="Pitluck S."/>
            <person name="Land M.L."/>
            <person name="Hauser L."/>
            <person name="Chang Y.-J."/>
            <person name="Jeffries C."/>
            <person name="Wall J.D."/>
            <person name="Stahl D.A."/>
            <person name="Arkin A.P."/>
            <person name="Dehal P."/>
            <person name="Stolyar S.M."/>
            <person name="Hazen T.C."/>
            <person name="Woyke T.J."/>
        </authorList>
    </citation>
    <scope>NUCLEOTIDE SEQUENCE [LARGE SCALE GENOMIC DNA]</scope>
    <source>
        <strain evidence="2 3">JJ</strain>
    </source>
</reference>
<feature type="domain" description="dTDP-4-dehydro-6-deoxy-alpha-D-glucopyranose 2,3-dehydratase" evidence="1">
    <location>
        <begin position="25"/>
        <end position="226"/>
    </location>
</feature>
<evidence type="ECO:0000313" key="3">
    <source>
        <dbReference type="Proteomes" id="UP000006250"/>
    </source>
</evidence>
<comment type="caution">
    <text evidence="2">The sequence shown here is derived from an EMBL/GenBank/DDBJ whole genome shotgun (WGS) entry which is preliminary data.</text>
</comment>
<keyword evidence="3" id="KW-1185">Reference proteome</keyword>
<dbReference type="EMBL" id="AECZ01000052">
    <property type="protein sequence ID" value="EFL49281.1"/>
    <property type="molecule type" value="Genomic_DNA"/>
</dbReference>
<dbReference type="GO" id="GO:0016829">
    <property type="term" value="F:lyase activity"/>
    <property type="evidence" value="ECO:0007669"/>
    <property type="project" value="InterPro"/>
</dbReference>
<sequence>MSTAAARLAFSRSCRALSGVFPDMEAVMAWFAAKDRRDRFEVRRASLAALDQWGFLPGPLRLGHRSGKFFTIEGIRVETDFGPIPSWDQPIINQPEVGILGLLAREIDGVLHFLMQAKMEPGNVNVLQLSPTVQATRSNYSRVHGGHAPRYLEYFTEPGLAEVLLDQLQPEQGARFLRKRNRNMVVLVSHDVPVHEDFAWMTLGQVKDLLTRDNIVNMDARTVVSLIPLADPDEPSDAARLEGLSPFRRDVYLSFCRSDRERHTMDAVMGWLTMGKAAASMRVSPLPLDGLRGWSVTEDAIRHETGLYFSVIGVDVTAHTREATRWSQPLLHHEGLGLVGFLCQSQWGVLHFLVRGSLEPGNRDGMEIGPTVACSEVAARSGRVCAPQFLEYFFDSALGAVRYDAVQSEEGGRFHHFQNRYMIVEISPGTVVDAPGHYLWLTLGQLWRMARHGHVNIEARNLLACLGAVERTP</sequence>
<evidence type="ECO:0000313" key="2">
    <source>
        <dbReference type="EMBL" id="EFL49281.1"/>
    </source>
</evidence>
<name>E1K295_SOLFR</name>
<accession>E1K295</accession>
<protein>
    <submittedName>
        <fullName evidence="2">NDP-hexose 23-dehydratase</fullName>
    </submittedName>
</protein>
<dbReference type="STRING" id="596151.DesfrDRAFT_3995"/>
<dbReference type="OrthoDB" id="9814961at2"/>
<dbReference type="InterPro" id="IPR005212">
    <property type="entry name" value="EvaA-like"/>
</dbReference>
<dbReference type="Proteomes" id="UP000006250">
    <property type="component" value="Unassembled WGS sequence"/>
</dbReference>
<dbReference type="AlphaFoldDB" id="E1K295"/>
<dbReference type="InterPro" id="IPR038153">
    <property type="entry name" value="EvaA-like_sf"/>
</dbReference>
<dbReference type="Pfam" id="PF03559">
    <property type="entry name" value="Hexose_dehydrat"/>
    <property type="match status" value="2"/>
</dbReference>
<proteinExistence type="predicted"/>
<dbReference type="Gene3D" id="3.90.79.40">
    <property type="entry name" value="EvaA sugar 2,3-dehydratase subunit"/>
    <property type="match status" value="2"/>
</dbReference>
<organism evidence="2 3">
    <name type="scientific">Solidesulfovibrio fructosivorans JJ]</name>
    <dbReference type="NCBI Taxonomy" id="596151"/>
    <lineage>
        <taxon>Bacteria</taxon>
        <taxon>Pseudomonadati</taxon>
        <taxon>Thermodesulfobacteriota</taxon>
        <taxon>Desulfovibrionia</taxon>
        <taxon>Desulfovibrionales</taxon>
        <taxon>Desulfovibrionaceae</taxon>
        <taxon>Solidesulfovibrio</taxon>
    </lineage>
</organism>
<gene>
    <name evidence="2" type="ORF">DesfrDRAFT_3995</name>
</gene>
<feature type="domain" description="dTDP-4-dehydro-6-deoxy-alpha-D-glucopyranose 2,3-dehydratase" evidence="1">
    <location>
        <begin position="267"/>
        <end position="466"/>
    </location>
</feature>
<evidence type="ECO:0000259" key="1">
    <source>
        <dbReference type="Pfam" id="PF03559"/>
    </source>
</evidence>